<dbReference type="GO" id="GO:0016301">
    <property type="term" value="F:kinase activity"/>
    <property type="evidence" value="ECO:0007669"/>
    <property type="project" value="UniProtKB-KW"/>
</dbReference>
<dbReference type="GO" id="GO:0005737">
    <property type="term" value="C:cytoplasm"/>
    <property type="evidence" value="ECO:0007669"/>
    <property type="project" value="TreeGrafter"/>
</dbReference>
<proteinExistence type="inferred from homology"/>
<accession>A0A2H9TM98</accession>
<evidence type="ECO:0000313" key="4">
    <source>
        <dbReference type="EMBL" id="PJF18898.1"/>
    </source>
</evidence>
<dbReference type="PANTHER" id="PTHR11740:SF39">
    <property type="entry name" value="CASEIN KINASE II SUBUNIT BETA"/>
    <property type="match status" value="1"/>
</dbReference>
<dbReference type="EMBL" id="MTSL01000097">
    <property type="protein sequence ID" value="PJF18898.1"/>
    <property type="molecule type" value="Genomic_DNA"/>
</dbReference>
<dbReference type="AlphaFoldDB" id="A0A2H9TM98"/>
<dbReference type="GO" id="GO:0034456">
    <property type="term" value="C:UTP-C complex"/>
    <property type="evidence" value="ECO:0007669"/>
    <property type="project" value="TreeGrafter"/>
</dbReference>
<dbReference type="PANTHER" id="PTHR11740">
    <property type="entry name" value="CASEIN KINASE II SUBUNIT BETA"/>
    <property type="match status" value="1"/>
</dbReference>
<dbReference type="SMART" id="SM01085">
    <property type="entry name" value="CK_II_beta"/>
    <property type="match status" value="1"/>
</dbReference>
<dbReference type="InterPro" id="IPR000704">
    <property type="entry name" value="Casein_kinase_II_reg-sub"/>
</dbReference>
<dbReference type="Pfam" id="PF01214">
    <property type="entry name" value="CK_II_beta"/>
    <property type="match status" value="1"/>
</dbReference>
<dbReference type="Gene3D" id="1.10.1820.10">
    <property type="entry name" value="protein kinase ck2 holoenzyme, chain C, domain 1"/>
    <property type="match status" value="1"/>
</dbReference>
<comment type="subunit">
    <text evidence="3">Tetramer of two alpha and two beta subunits.</text>
</comment>
<dbReference type="FunFam" id="2.20.25.20:FF:000001">
    <property type="entry name" value="Casein kinase II subunit beta"/>
    <property type="match status" value="1"/>
</dbReference>
<protein>
    <recommendedName>
        <fullName evidence="3">Casein kinase II subunit beta</fullName>
        <shortName evidence="3">CK II beta</shortName>
    </recommendedName>
</protein>
<dbReference type="GO" id="GO:0006359">
    <property type="term" value="P:regulation of transcription by RNA polymerase III"/>
    <property type="evidence" value="ECO:0007669"/>
    <property type="project" value="TreeGrafter"/>
</dbReference>
<dbReference type="Proteomes" id="UP000240830">
    <property type="component" value="Unassembled WGS sequence"/>
</dbReference>
<name>A0A2H9TM98_9FUNG</name>
<dbReference type="InterPro" id="IPR035991">
    <property type="entry name" value="Casein_kinase_II_beta-like"/>
</dbReference>
<dbReference type="FunFam" id="1.10.1820.10:FF:000005">
    <property type="entry name" value="Casein kinase II subunit beta"/>
    <property type="match status" value="1"/>
</dbReference>
<evidence type="ECO:0000256" key="3">
    <source>
        <dbReference type="RuleBase" id="RU361268"/>
    </source>
</evidence>
<gene>
    <name evidence="4" type="ORF">PSACC_01318</name>
</gene>
<sequence>MYCNLKCLQSGPKLLRCESSHTPAILLMTTYVEGSSSEDDGGNSWIQWFCGLKGNEYYCEVDSDFVLDRFNLTGLGHDVPNAQQAYDLLADDYKSDDDEDIPPQVDTSARLLYGLIHARFIICPNGLHKMKRKYISGEFGTCPRVLCNSQLLLPVGLSDVPRNGTVKLYCCHCQDVYNPKSSAHSTIDGAFFGTTFPHLFFQTYAHLRPTPSSQTYTPRIFGFKIAGSETLAKMECKQ</sequence>
<comment type="function">
    <text evidence="2 3">Regulatory subunit of casein kinase II/CK2. As part of the kinase complex regulates the basal catalytic activity of the alpha subunit a constitutively active serine/threonine-protein kinase that phosphorylates a large number of substrates containing acidic residues C-terminal to the phosphorylated serine or threonine.</text>
</comment>
<evidence type="ECO:0000313" key="5">
    <source>
        <dbReference type="Proteomes" id="UP000240830"/>
    </source>
</evidence>
<dbReference type="GO" id="GO:0019887">
    <property type="term" value="F:protein kinase regulator activity"/>
    <property type="evidence" value="ECO:0007669"/>
    <property type="project" value="InterPro"/>
</dbReference>
<dbReference type="STRING" id="1246581.A0A2H9TM98"/>
<organism evidence="4 5">
    <name type="scientific">Paramicrosporidium saccamoebae</name>
    <dbReference type="NCBI Taxonomy" id="1246581"/>
    <lineage>
        <taxon>Eukaryota</taxon>
        <taxon>Fungi</taxon>
        <taxon>Fungi incertae sedis</taxon>
        <taxon>Cryptomycota</taxon>
        <taxon>Cryptomycota incertae sedis</taxon>
        <taxon>Paramicrosporidium</taxon>
    </lineage>
</organism>
<comment type="similarity">
    <text evidence="1 3">Belongs to the casein kinase 2 subunit beta family.</text>
</comment>
<evidence type="ECO:0000256" key="2">
    <source>
        <dbReference type="ARBA" id="ARBA00045899"/>
    </source>
</evidence>
<dbReference type="SUPFAM" id="SSF57798">
    <property type="entry name" value="Casein kinase II beta subunit"/>
    <property type="match status" value="1"/>
</dbReference>
<evidence type="ECO:0000256" key="1">
    <source>
        <dbReference type="ARBA" id="ARBA00006941"/>
    </source>
</evidence>
<reference evidence="4 5" key="1">
    <citation type="submission" date="2016-10" db="EMBL/GenBank/DDBJ databases">
        <title>The genome of Paramicrosporidium saccamoebae is the missing link in understanding Cryptomycota and Microsporidia evolution.</title>
        <authorList>
            <person name="Quandt C.A."/>
            <person name="Beaudet D."/>
            <person name="Corsaro D."/>
            <person name="Michel R."/>
            <person name="Corradi N."/>
            <person name="James T."/>
        </authorList>
    </citation>
    <scope>NUCLEOTIDE SEQUENCE [LARGE SCALE GENOMIC DNA]</scope>
    <source>
        <strain evidence="4 5">KSL3</strain>
    </source>
</reference>
<keyword evidence="5" id="KW-1185">Reference proteome</keyword>
<dbReference type="GO" id="GO:0005956">
    <property type="term" value="C:protein kinase CK2 complex"/>
    <property type="evidence" value="ECO:0007669"/>
    <property type="project" value="UniProtKB-UniRule"/>
</dbReference>
<keyword evidence="4" id="KW-0418">Kinase</keyword>
<comment type="caution">
    <text evidence="4">The sequence shown here is derived from an EMBL/GenBank/DDBJ whole genome shotgun (WGS) entry which is preliminary data.</text>
</comment>
<dbReference type="InterPro" id="IPR016149">
    <property type="entry name" value="Casein_kin_II_reg-sub_N"/>
</dbReference>
<dbReference type="OrthoDB" id="3971593at2759"/>
<keyword evidence="4" id="KW-0808">Transferase</keyword>
<dbReference type="Gene3D" id="2.20.25.20">
    <property type="match status" value="1"/>
</dbReference>
<dbReference type="PRINTS" id="PR00472">
    <property type="entry name" value="CASNKINASEII"/>
</dbReference>